<dbReference type="CDD" id="cd21153">
    <property type="entry name" value="PUA_RlmI"/>
    <property type="match status" value="1"/>
</dbReference>
<dbReference type="EMBL" id="RFKV01000110">
    <property type="protein sequence ID" value="RMD76686.1"/>
    <property type="molecule type" value="Genomic_DNA"/>
</dbReference>
<evidence type="ECO:0000256" key="6">
    <source>
        <dbReference type="ARBA" id="ARBA00038091"/>
    </source>
</evidence>
<accession>A0A3M0YZH5</accession>
<dbReference type="Gene3D" id="3.30.750.80">
    <property type="entry name" value="RNA methyltransferase domain (HRMD) like"/>
    <property type="match status" value="1"/>
</dbReference>
<evidence type="ECO:0000256" key="4">
    <source>
        <dbReference type="ARBA" id="ARBA00022679"/>
    </source>
</evidence>
<comment type="caution">
    <text evidence="9">The sequence shown here is derived from an EMBL/GenBank/DDBJ whole genome shotgun (WGS) entry which is preliminary data.</text>
</comment>
<dbReference type="PANTHER" id="PTHR42873:SF1">
    <property type="entry name" value="S-ADENOSYLMETHIONINE-DEPENDENT METHYLTRANSFERASE DOMAIN-CONTAINING PROTEIN"/>
    <property type="match status" value="1"/>
</dbReference>
<dbReference type="Proteomes" id="UP000269410">
    <property type="component" value="Unassembled WGS sequence"/>
</dbReference>
<dbReference type="InterPro" id="IPR036974">
    <property type="entry name" value="PUA_sf"/>
</dbReference>
<dbReference type="CDD" id="cd11572">
    <property type="entry name" value="RlmI_M_like"/>
    <property type="match status" value="1"/>
</dbReference>
<dbReference type="Gene3D" id="3.40.50.150">
    <property type="entry name" value="Vaccinia Virus protein VP39"/>
    <property type="match status" value="1"/>
</dbReference>
<proteinExistence type="inferred from homology"/>
<protein>
    <submittedName>
        <fullName evidence="9">Class I SAM-dependent rRNA methyltransferase</fullName>
    </submittedName>
</protein>
<reference evidence="9 10" key="1">
    <citation type="submission" date="2018-10" db="EMBL/GenBank/DDBJ databases">
        <title>Thermophilic Lithotrophy and Phototrophy in an Intertidal, Iron-rich, Geothermal Spring.</title>
        <authorList>
            <person name="Ward L.M."/>
            <person name="Idei A."/>
            <person name="Nakagawa M."/>
            <person name="Ueno Y."/>
            <person name="Fischer W."/>
            <person name="Mcglynn S.E."/>
        </authorList>
    </citation>
    <scope>NUCLEOTIDE SEQUENCE [LARGE SCALE GENOMIC DNA]</scope>
    <source>
        <strain evidence="9">J137</strain>
    </source>
</reference>
<dbReference type="GO" id="GO:0008168">
    <property type="term" value="F:methyltransferase activity"/>
    <property type="evidence" value="ECO:0007669"/>
    <property type="project" value="UniProtKB-KW"/>
</dbReference>
<dbReference type="SUPFAM" id="SSF88697">
    <property type="entry name" value="PUA domain-like"/>
    <property type="match status" value="1"/>
</dbReference>
<dbReference type="AlphaFoldDB" id="A0A3M0YZH5"/>
<evidence type="ECO:0000256" key="1">
    <source>
        <dbReference type="ARBA" id="ARBA00004496"/>
    </source>
</evidence>
<dbReference type="InterPro" id="IPR015947">
    <property type="entry name" value="PUA-like_sf"/>
</dbReference>
<dbReference type="GO" id="GO:0003723">
    <property type="term" value="F:RNA binding"/>
    <property type="evidence" value="ECO:0007669"/>
    <property type="project" value="InterPro"/>
</dbReference>
<dbReference type="InterPro" id="IPR041532">
    <property type="entry name" value="RlmI-like_PUA"/>
</dbReference>
<dbReference type="CDD" id="cd02440">
    <property type="entry name" value="AdoMet_MTases"/>
    <property type="match status" value="1"/>
</dbReference>
<keyword evidence="4 9" id="KW-0808">Transferase</keyword>
<feature type="domain" description="S-adenosylmethionine-dependent methyltransferase" evidence="7">
    <location>
        <begin position="180"/>
        <end position="348"/>
    </location>
</feature>
<evidence type="ECO:0000259" key="7">
    <source>
        <dbReference type="Pfam" id="PF10672"/>
    </source>
</evidence>
<keyword evidence="2" id="KW-0963">Cytoplasm</keyword>
<keyword evidence="3 9" id="KW-0489">Methyltransferase</keyword>
<dbReference type="GO" id="GO:0005737">
    <property type="term" value="C:cytoplasm"/>
    <property type="evidence" value="ECO:0007669"/>
    <property type="project" value="UniProtKB-SubCell"/>
</dbReference>
<dbReference type="PANTHER" id="PTHR42873">
    <property type="entry name" value="RIBOSOMAL RNA LARGE SUBUNIT METHYLTRANSFERASE"/>
    <property type="match status" value="1"/>
</dbReference>
<keyword evidence="5" id="KW-0949">S-adenosyl-L-methionine</keyword>
<evidence type="ECO:0000256" key="3">
    <source>
        <dbReference type="ARBA" id="ARBA00022603"/>
    </source>
</evidence>
<evidence type="ECO:0000259" key="8">
    <source>
        <dbReference type="Pfam" id="PF17785"/>
    </source>
</evidence>
<evidence type="ECO:0000313" key="9">
    <source>
        <dbReference type="EMBL" id="RMD76686.1"/>
    </source>
</evidence>
<dbReference type="PROSITE" id="PS50890">
    <property type="entry name" value="PUA"/>
    <property type="match status" value="1"/>
</dbReference>
<dbReference type="Pfam" id="PF17785">
    <property type="entry name" value="PUA_3"/>
    <property type="match status" value="1"/>
</dbReference>
<feature type="domain" description="RlmI-like PUA" evidence="8">
    <location>
        <begin position="6"/>
        <end position="69"/>
    </location>
</feature>
<dbReference type="SUPFAM" id="SSF53335">
    <property type="entry name" value="S-adenosyl-L-methionine-dependent methyltransferases"/>
    <property type="match status" value="1"/>
</dbReference>
<dbReference type="Gene3D" id="2.30.130.10">
    <property type="entry name" value="PUA domain"/>
    <property type="match status" value="1"/>
</dbReference>
<comment type="subcellular location">
    <subcellularLocation>
        <location evidence="1">Cytoplasm</location>
    </subcellularLocation>
</comment>
<dbReference type="InterPro" id="IPR029063">
    <property type="entry name" value="SAM-dependent_MTases_sf"/>
</dbReference>
<sequence length="397" mass="45757">MKYPRVYLKSAKDKVVHGKHHWIFSGAVMNAPKNLKKGEIVKVYDSSSRFLGYGFYHPQNTIQIRMISFDNGDPLYTIKQNLRNSFRLRMSFFDDSQTNCFRLVNSEGDGLSGLTIDKYDDCLVWQISSAGFDLLRKELLDIILDVSRELKWKIRSIYDRSPRNARKAEGLNDSSGLVWGEEDLQEVLVIENGIKFLVDVVNGQKTGLFLDMREMRILLSEISKGKKVLNCFGYNGGFSLGAAMNNAYTTTVDISKDAIESAKYNFRLNNLDVSKHRFECADVFDFLQCENLSNYDVVIIDPPAFAKKKEDVYNAKRAYEKLNKLVFSKVKSGTIVLTCSCSFHINQDEFMSIIKRAGIQTRRKIRILSKHRMSFDHVLNLYHIENDYLKSFLLWVE</sequence>
<dbReference type="Pfam" id="PF10672">
    <property type="entry name" value="Methyltrans_SAM"/>
    <property type="match status" value="1"/>
</dbReference>
<dbReference type="GO" id="GO:0032259">
    <property type="term" value="P:methylation"/>
    <property type="evidence" value="ECO:0007669"/>
    <property type="project" value="UniProtKB-KW"/>
</dbReference>
<name>A0A3M0YZH5_9BACT</name>
<evidence type="ECO:0000313" key="10">
    <source>
        <dbReference type="Proteomes" id="UP000269410"/>
    </source>
</evidence>
<dbReference type="InterPro" id="IPR019614">
    <property type="entry name" value="SAM-dep_methyl-trfase"/>
</dbReference>
<evidence type="ECO:0000256" key="5">
    <source>
        <dbReference type="ARBA" id="ARBA00022691"/>
    </source>
</evidence>
<comment type="similarity">
    <text evidence="6">Belongs to the methyltransferase superfamily. RlmI family.</text>
</comment>
<organism evidence="9 10">
    <name type="scientific">Candidatus Dojkabacteria bacterium</name>
    <dbReference type="NCBI Taxonomy" id="2099670"/>
    <lineage>
        <taxon>Bacteria</taxon>
        <taxon>Candidatus Dojkabacteria</taxon>
    </lineage>
</organism>
<evidence type="ECO:0000256" key="2">
    <source>
        <dbReference type="ARBA" id="ARBA00022490"/>
    </source>
</evidence>
<gene>
    <name evidence="9" type="ORF">D6810_03265</name>
</gene>